<dbReference type="InterPro" id="IPR050236">
    <property type="entry name" value="Ser_Thr_kinase_AGC"/>
</dbReference>
<dbReference type="OMA" id="NWPEYAV"/>
<sequence length="249" mass="27695">QIVKERTRSNWPEYAVKIVSTQKIEELGYEQSINREIAILRTLSHPGISRLISSFRFRDGAYLVLEYASGGDLHTLLKKNGSLDHESTRFVVGSVAAALGSIHERGFVYADCKPENILITETGHIKVTDFGACRPVTEEACVDTNNNETTEEDLRIEGTTAYLPPEVVVGGYPTAAADVWALGCVLFQCISGRPPILEDNDDLTALRIVTFHLNSDPQDFFGECDPSTFCDDTKSLIQRMLNREVNERP</sequence>
<dbReference type="GO" id="GO:0004674">
    <property type="term" value="F:protein serine/threonine kinase activity"/>
    <property type="evidence" value="ECO:0000318"/>
    <property type="project" value="GO_Central"/>
</dbReference>
<keyword evidence="5" id="KW-0418">Kinase</keyword>
<dbReference type="InterPro" id="IPR011009">
    <property type="entry name" value="Kinase-like_dom_sf"/>
</dbReference>
<dbReference type="PIRSF" id="PIRSF000654">
    <property type="entry name" value="Integrin-linked_kinase"/>
    <property type="match status" value="1"/>
</dbReference>
<evidence type="ECO:0000313" key="10">
    <source>
        <dbReference type="EMBL" id="EED86475.1"/>
    </source>
</evidence>
<feature type="domain" description="Protein kinase" evidence="9">
    <location>
        <begin position="1"/>
        <end position="249"/>
    </location>
</feature>
<dbReference type="InterPro" id="IPR000719">
    <property type="entry name" value="Prot_kinase_dom"/>
</dbReference>
<evidence type="ECO:0000256" key="7">
    <source>
        <dbReference type="ARBA" id="ARBA00047899"/>
    </source>
</evidence>
<keyword evidence="4" id="KW-0547">Nucleotide-binding</keyword>
<proteinExistence type="predicted"/>
<dbReference type="PROSITE" id="PS50011">
    <property type="entry name" value="PROTEIN_KINASE_DOM"/>
    <property type="match status" value="1"/>
</dbReference>
<keyword evidence="2" id="KW-0723">Serine/threonine-protein kinase</keyword>
<dbReference type="Proteomes" id="UP000001449">
    <property type="component" value="Unassembled WGS sequence"/>
</dbReference>
<keyword evidence="11" id="KW-1185">Reference proteome</keyword>
<organism evidence="10 11">
    <name type="scientific">Thalassiosira pseudonana</name>
    <name type="common">Marine diatom</name>
    <name type="synonym">Cyclotella nana</name>
    <dbReference type="NCBI Taxonomy" id="35128"/>
    <lineage>
        <taxon>Eukaryota</taxon>
        <taxon>Sar</taxon>
        <taxon>Stramenopiles</taxon>
        <taxon>Ochrophyta</taxon>
        <taxon>Bacillariophyta</taxon>
        <taxon>Coscinodiscophyceae</taxon>
        <taxon>Thalassiosirophycidae</taxon>
        <taxon>Thalassiosirales</taxon>
        <taxon>Thalassiosiraceae</taxon>
        <taxon>Thalassiosira</taxon>
    </lineage>
</organism>
<reference evidence="10 11" key="1">
    <citation type="journal article" date="2004" name="Science">
        <title>The genome of the diatom Thalassiosira pseudonana: ecology, evolution, and metabolism.</title>
        <authorList>
            <person name="Armbrust E.V."/>
            <person name="Berges J.A."/>
            <person name="Bowler C."/>
            <person name="Green B.R."/>
            <person name="Martinez D."/>
            <person name="Putnam N.H."/>
            <person name="Zhou S."/>
            <person name="Allen A.E."/>
            <person name="Apt K.E."/>
            <person name="Bechner M."/>
            <person name="Brzezinski M.A."/>
            <person name="Chaal B.K."/>
            <person name="Chiovitti A."/>
            <person name="Davis A.K."/>
            <person name="Demarest M.S."/>
            <person name="Detter J.C."/>
            <person name="Glavina T."/>
            <person name="Goodstein D."/>
            <person name="Hadi M.Z."/>
            <person name="Hellsten U."/>
            <person name="Hildebrand M."/>
            <person name="Jenkins B.D."/>
            <person name="Jurka J."/>
            <person name="Kapitonov V.V."/>
            <person name="Kroger N."/>
            <person name="Lau W.W."/>
            <person name="Lane T.W."/>
            <person name="Larimer F.W."/>
            <person name="Lippmeier J.C."/>
            <person name="Lucas S."/>
            <person name="Medina M."/>
            <person name="Montsant A."/>
            <person name="Obornik M."/>
            <person name="Parker M.S."/>
            <person name="Palenik B."/>
            <person name="Pazour G.J."/>
            <person name="Richardson P.M."/>
            <person name="Rynearson T.A."/>
            <person name="Saito M.A."/>
            <person name="Schwartz D.C."/>
            <person name="Thamatrakoln K."/>
            <person name="Valentin K."/>
            <person name="Vardi A."/>
            <person name="Wilkerson F.P."/>
            <person name="Rokhsar D.S."/>
        </authorList>
    </citation>
    <scope>NUCLEOTIDE SEQUENCE [LARGE SCALE GENOMIC DNA]</scope>
    <source>
        <strain evidence="10 11">CCMP1335</strain>
    </source>
</reference>
<evidence type="ECO:0000256" key="1">
    <source>
        <dbReference type="ARBA" id="ARBA00012513"/>
    </source>
</evidence>
<dbReference type="SUPFAM" id="SSF56112">
    <property type="entry name" value="Protein kinase-like (PK-like)"/>
    <property type="match status" value="1"/>
</dbReference>
<dbReference type="Pfam" id="PF00069">
    <property type="entry name" value="Pkinase"/>
    <property type="match status" value="1"/>
</dbReference>
<dbReference type="GO" id="GO:0035556">
    <property type="term" value="P:intracellular signal transduction"/>
    <property type="evidence" value="ECO:0000318"/>
    <property type="project" value="GO_Central"/>
</dbReference>
<name>B8LDQ0_THAPS</name>
<reference evidence="10 11" key="2">
    <citation type="journal article" date="2008" name="Nature">
        <title>The Phaeodactylum genome reveals the evolutionary history of diatom genomes.</title>
        <authorList>
            <person name="Bowler C."/>
            <person name="Allen A.E."/>
            <person name="Badger J.H."/>
            <person name="Grimwood J."/>
            <person name="Jabbari K."/>
            <person name="Kuo A."/>
            <person name="Maheswari U."/>
            <person name="Martens C."/>
            <person name="Maumus F."/>
            <person name="Otillar R.P."/>
            <person name="Rayko E."/>
            <person name="Salamov A."/>
            <person name="Vandepoele K."/>
            <person name="Beszteri B."/>
            <person name="Gruber A."/>
            <person name="Heijde M."/>
            <person name="Katinka M."/>
            <person name="Mock T."/>
            <person name="Valentin K."/>
            <person name="Verret F."/>
            <person name="Berges J.A."/>
            <person name="Brownlee C."/>
            <person name="Cadoret J.P."/>
            <person name="Chiovitti A."/>
            <person name="Choi C.J."/>
            <person name="Coesel S."/>
            <person name="De Martino A."/>
            <person name="Detter J.C."/>
            <person name="Durkin C."/>
            <person name="Falciatore A."/>
            <person name="Fournet J."/>
            <person name="Haruta M."/>
            <person name="Huysman M.J."/>
            <person name="Jenkins B.D."/>
            <person name="Jiroutova K."/>
            <person name="Jorgensen R.E."/>
            <person name="Joubert Y."/>
            <person name="Kaplan A."/>
            <person name="Kroger N."/>
            <person name="Kroth P.G."/>
            <person name="La Roche J."/>
            <person name="Lindquist E."/>
            <person name="Lommer M."/>
            <person name="Martin-Jezequel V."/>
            <person name="Lopez P.J."/>
            <person name="Lucas S."/>
            <person name="Mangogna M."/>
            <person name="McGinnis K."/>
            <person name="Medlin L.K."/>
            <person name="Montsant A."/>
            <person name="Oudot-Le Secq M.P."/>
            <person name="Napoli C."/>
            <person name="Obornik M."/>
            <person name="Parker M.S."/>
            <person name="Petit J.L."/>
            <person name="Porcel B.M."/>
            <person name="Poulsen N."/>
            <person name="Robison M."/>
            <person name="Rychlewski L."/>
            <person name="Rynearson T.A."/>
            <person name="Schmutz J."/>
            <person name="Shapiro H."/>
            <person name="Siaut M."/>
            <person name="Stanley M."/>
            <person name="Sussman M.R."/>
            <person name="Taylor A.R."/>
            <person name="Vardi A."/>
            <person name="von Dassow P."/>
            <person name="Vyverman W."/>
            <person name="Willis A."/>
            <person name="Wyrwicz L.S."/>
            <person name="Rokhsar D.S."/>
            <person name="Weissenbach J."/>
            <person name="Armbrust E.V."/>
            <person name="Green B.R."/>
            <person name="Van de Peer Y."/>
            <person name="Grigoriev I.V."/>
        </authorList>
    </citation>
    <scope>NUCLEOTIDE SEQUENCE [LARGE SCALE GENOMIC DNA]</scope>
    <source>
        <strain evidence="10 11">CCMP1335</strain>
    </source>
</reference>
<evidence type="ECO:0000256" key="3">
    <source>
        <dbReference type="ARBA" id="ARBA00022679"/>
    </source>
</evidence>
<dbReference type="Gene3D" id="1.10.510.10">
    <property type="entry name" value="Transferase(Phosphotransferase) domain 1"/>
    <property type="match status" value="1"/>
</dbReference>
<dbReference type="eggNOG" id="KOG0592">
    <property type="taxonomic scope" value="Eukaryota"/>
</dbReference>
<protein>
    <recommendedName>
        <fullName evidence="1">non-specific serine/threonine protein kinase</fullName>
        <ecNumber evidence="1">2.7.11.1</ecNumber>
    </recommendedName>
</protein>
<dbReference type="STRING" id="35128.B8LDQ0"/>
<evidence type="ECO:0000259" key="9">
    <source>
        <dbReference type="PROSITE" id="PS50011"/>
    </source>
</evidence>
<evidence type="ECO:0000256" key="6">
    <source>
        <dbReference type="ARBA" id="ARBA00022840"/>
    </source>
</evidence>
<feature type="non-terminal residue" evidence="10">
    <location>
        <position position="249"/>
    </location>
</feature>
<evidence type="ECO:0000313" key="11">
    <source>
        <dbReference type="Proteomes" id="UP000001449"/>
    </source>
</evidence>
<evidence type="ECO:0000256" key="8">
    <source>
        <dbReference type="ARBA" id="ARBA00048679"/>
    </source>
</evidence>
<feature type="non-terminal residue" evidence="10">
    <location>
        <position position="1"/>
    </location>
</feature>
<dbReference type="GO" id="GO:0005524">
    <property type="term" value="F:ATP binding"/>
    <property type="evidence" value="ECO:0007669"/>
    <property type="project" value="UniProtKB-KW"/>
</dbReference>
<comment type="catalytic activity">
    <reaction evidence="8">
        <text>L-seryl-[protein] + ATP = O-phospho-L-seryl-[protein] + ADP + H(+)</text>
        <dbReference type="Rhea" id="RHEA:17989"/>
        <dbReference type="Rhea" id="RHEA-COMP:9863"/>
        <dbReference type="Rhea" id="RHEA-COMP:11604"/>
        <dbReference type="ChEBI" id="CHEBI:15378"/>
        <dbReference type="ChEBI" id="CHEBI:29999"/>
        <dbReference type="ChEBI" id="CHEBI:30616"/>
        <dbReference type="ChEBI" id="CHEBI:83421"/>
        <dbReference type="ChEBI" id="CHEBI:456216"/>
        <dbReference type="EC" id="2.7.11.1"/>
    </reaction>
</comment>
<dbReference type="PANTHER" id="PTHR24356">
    <property type="entry name" value="SERINE/THREONINE-PROTEIN KINASE"/>
    <property type="match status" value="1"/>
</dbReference>
<dbReference type="PANTHER" id="PTHR24356:SF163">
    <property type="entry name" value="3-PHOSPHOINOSITIDE-DEPENDENT PROTEIN KINASE 1-RELATED"/>
    <property type="match status" value="1"/>
</dbReference>
<gene>
    <name evidence="10" type="ORF">THAPSDRAFT_15285</name>
</gene>
<dbReference type="HOGENOM" id="CLU_1118183_0_0_1"/>
<dbReference type="GeneID" id="7451869"/>
<dbReference type="PaxDb" id="35128-Thaps15285"/>
<evidence type="ECO:0000256" key="2">
    <source>
        <dbReference type="ARBA" id="ARBA00022527"/>
    </source>
</evidence>
<dbReference type="EC" id="2.7.11.1" evidence="1"/>
<keyword evidence="3" id="KW-0808">Transferase</keyword>
<dbReference type="EMBL" id="DS999421">
    <property type="protein sequence ID" value="EED86475.1"/>
    <property type="molecule type" value="Genomic_DNA"/>
</dbReference>
<comment type="catalytic activity">
    <reaction evidence="7">
        <text>L-threonyl-[protein] + ATP = O-phospho-L-threonyl-[protein] + ADP + H(+)</text>
        <dbReference type="Rhea" id="RHEA:46608"/>
        <dbReference type="Rhea" id="RHEA-COMP:11060"/>
        <dbReference type="Rhea" id="RHEA-COMP:11605"/>
        <dbReference type="ChEBI" id="CHEBI:15378"/>
        <dbReference type="ChEBI" id="CHEBI:30013"/>
        <dbReference type="ChEBI" id="CHEBI:30616"/>
        <dbReference type="ChEBI" id="CHEBI:61977"/>
        <dbReference type="ChEBI" id="CHEBI:456216"/>
        <dbReference type="EC" id="2.7.11.1"/>
    </reaction>
</comment>
<evidence type="ECO:0000256" key="5">
    <source>
        <dbReference type="ARBA" id="ARBA00022777"/>
    </source>
</evidence>
<dbReference type="InParanoid" id="B8LDQ0"/>
<accession>B8LDQ0</accession>
<dbReference type="AlphaFoldDB" id="B8LDQ0"/>
<dbReference type="KEGG" id="tps:THAPSDRAFT_15285"/>
<dbReference type="RefSeq" id="XP_002297150.1">
    <property type="nucleotide sequence ID" value="XM_002297114.1"/>
</dbReference>
<evidence type="ECO:0000256" key="4">
    <source>
        <dbReference type="ARBA" id="ARBA00022741"/>
    </source>
</evidence>
<keyword evidence="6" id="KW-0067">ATP-binding</keyword>